<accession>A0AA40E9H4</accession>
<dbReference type="AlphaFoldDB" id="A0AA40E9H4"/>
<keyword evidence="1" id="KW-0812">Transmembrane</keyword>
<protein>
    <submittedName>
        <fullName evidence="2">Uncharacterized protein</fullName>
    </submittedName>
</protein>
<proteinExistence type="predicted"/>
<dbReference type="RefSeq" id="XP_060302186.1">
    <property type="nucleotide sequence ID" value="XM_060433258.1"/>
</dbReference>
<feature type="transmembrane region" description="Helical" evidence="1">
    <location>
        <begin position="157"/>
        <end position="176"/>
    </location>
</feature>
<keyword evidence="3" id="KW-1185">Reference proteome</keyword>
<dbReference type="GeneID" id="85316529"/>
<dbReference type="EMBL" id="JAUIRO010000001">
    <property type="protein sequence ID" value="KAK0733309.1"/>
    <property type="molecule type" value="Genomic_DNA"/>
</dbReference>
<sequence length="180" mass="20283">MRAYVLPERLGGKATRFTATGSIVNPTFERDASRRISRRQRLYHIVVECGAWIPVLVILSLVGGVTGRILYEVYGAPGASRAAHDTLLQVLRAVGWPSNSWFLTLGANLTPLAYAFFPPDVPQRDRLMGKREENGARYPKSTEERAKMKSTPRVTSSIFHVLYFAYVFYNAALLYASRWI</sequence>
<evidence type="ECO:0000313" key="2">
    <source>
        <dbReference type="EMBL" id="KAK0733309.1"/>
    </source>
</evidence>
<keyword evidence="1" id="KW-1133">Transmembrane helix</keyword>
<evidence type="ECO:0000313" key="3">
    <source>
        <dbReference type="Proteomes" id="UP001172101"/>
    </source>
</evidence>
<feature type="transmembrane region" description="Helical" evidence="1">
    <location>
        <begin position="42"/>
        <end position="62"/>
    </location>
</feature>
<comment type="caution">
    <text evidence="2">The sequence shown here is derived from an EMBL/GenBank/DDBJ whole genome shotgun (WGS) entry which is preliminary data.</text>
</comment>
<dbReference type="Proteomes" id="UP001172101">
    <property type="component" value="Unassembled WGS sequence"/>
</dbReference>
<feature type="transmembrane region" description="Helical" evidence="1">
    <location>
        <begin position="100"/>
        <end position="117"/>
    </location>
</feature>
<gene>
    <name evidence="2" type="ORF">B0T26DRAFT_10782</name>
</gene>
<organism evidence="2 3">
    <name type="scientific">Lasiosphaeria miniovina</name>
    <dbReference type="NCBI Taxonomy" id="1954250"/>
    <lineage>
        <taxon>Eukaryota</taxon>
        <taxon>Fungi</taxon>
        <taxon>Dikarya</taxon>
        <taxon>Ascomycota</taxon>
        <taxon>Pezizomycotina</taxon>
        <taxon>Sordariomycetes</taxon>
        <taxon>Sordariomycetidae</taxon>
        <taxon>Sordariales</taxon>
        <taxon>Lasiosphaeriaceae</taxon>
        <taxon>Lasiosphaeria</taxon>
    </lineage>
</organism>
<evidence type="ECO:0000256" key="1">
    <source>
        <dbReference type="SAM" id="Phobius"/>
    </source>
</evidence>
<reference evidence="2" key="1">
    <citation type="submission" date="2023-06" db="EMBL/GenBank/DDBJ databases">
        <title>Genome-scale phylogeny and comparative genomics of the fungal order Sordariales.</title>
        <authorList>
            <consortium name="Lawrence Berkeley National Laboratory"/>
            <person name="Hensen N."/>
            <person name="Bonometti L."/>
            <person name="Westerberg I."/>
            <person name="Brannstrom I.O."/>
            <person name="Guillou S."/>
            <person name="Cros-Aarteil S."/>
            <person name="Calhoun S."/>
            <person name="Haridas S."/>
            <person name="Kuo A."/>
            <person name="Mondo S."/>
            <person name="Pangilinan J."/>
            <person name="Riley R."/>
            <person name="LaButti K."/>
            <person name="Andreopoulos B."/>
            <person name="Lipzen A."/>
            <person name="Chen C."/>
            <person name="Yanf M."/>
            <person name="Daum C."/>
            <person name="Ng V."/>
            <person name="Clum A."/>
            <person name="Steindorff A."/>
            <person name="Ohm R."/>
            <person name="Martin F."/>
            <person name="Silar P."/>
            <person name="Natvig D."/>
            <person name="Lalanne C."/>
            <person name="Gautier V."/>
            <person name="Ament-velasquez S.L."/>
            <person name="Kruys A."/>
            <person name="Hutchinson M.I."/>
            <person name="Powell A.J."/>
            <person name="Barry K."/>
            <person name="Miller A.N."/>
            <person name="Grigoriev I.V."/>
            <person name="Debuchy R."/>
            <person name="Gladieux P."/>
            <person name="Thoren M.H."/>
            <person name="Johannesson H."/>
        </authorList>
    </citation>
    <scope>NUCLEOTIDE SEQUENCE</scope>
    <source>
        <strain evidence="2">SMH2392-1A</strain>
    </source>
</reference>
<name>A0AA40E9H4_9PEZI</name>
<keyword evidence="1" id="KW-0472">Membrane</keyword>